<accession>A0AAV2LKU0</accession>
<dbReference type="EMBL" id="OZ035845">
    <property type="protein sequence ID" value="CAL1600012.1"/>
    <property type="molecule type" value="Genomic_DNA"/>
</dbReference>
<evidence type="ECO:0000313" key="2">
    <source>
        <dbReference type="EMBL" id="CAL1600012.1"/>
    </source>
</evidence>
<keyword evidence="3" id="KW-1185">Reference proteome</keyword>
<reference evidence="2 3" key="1">
    <citation type="submission" date="2024-04" db="EMBL/GenBank/DDBJ databases">
        <authorList>
            <person name="Waldvogel A.-M."/>
            <person name="Schoenle A."/>
        </authorList>
    </citation>
    <scope>NUCLEOTIDE SEQUENCE [LARGE SCALE GENOMIC DNA]</scope>
</reference>
<feature type="compositionally biased region" description="Low complexity" evidence="1">
    <location>
        <begin position="1"/>
        <end position="12"/>
    </location>
</feature>
<dbReference type="Proteomes" id="UP001497482">
    <property type="component" value="Chromosome 23"/>
</dbReference>
<feature type="region of interest" description="Disordered" evidence="1">
    <location>
        <begin position="1"/>
        <end position="30"/>
    </location>
</feature>
<organism evidence="2 3">
    <name type="scientific">Knipowitschia caucasica</name>
    <name type="common">Caucasian dwarf goby</name>
    <name type="synonym">Pomatoschistus caucasicus</name>
    <dbReference type="NCBI Taxonomy" id="637954"/>
    <lineage>
        <taxon>Eukaryota</taxon>
        <taxon>Metazoa</taxon>
        <taxon>Chordata</taxon>
        <taxon>Craniata</taxon>
        <taxon>Vertebrata</taxon>
        <taxon>Euteleostomi</taxon>
        <taxon>Actinopterygii</taxon>
        <taxon>Neopterygii</taxon>
        <taxon>Teleostei</taxon>
        <taxon>Neoteleostei</taxon>
        <taxon>Acanthomorphata</taxon>
        <taxon>Gobiaria</taxon>
        <taxon>Gobiiformes</taxon>
        <taxon>Gobioidei</taxon>
        <taxon>Gobiidae</taxon>
        <taxon>Gobiinae</taxon>
        <taxon>Knipowitschia</taxon>
    </lineage>
</organism>
<proteinExistence type="predicted"/>
<dbReference type="AlphaFoldDB" id="A0AAV2LKU0"/>
<feature type="compositionally biased region" description="Low complexity" evidence="1">
    <location>
        <begin position="115"/>
        <end position="126"/>
    </location>
</feature>
<evidence type="ECO:0000313" key="3">
    <source>
        <dbReference type="Proteomes" id="UP001497482"/>
    </source>
</evidence>
<feature type="compositionally biased region" description="Basic and acidic residues" evidence="1">
    <location>
        <begin position="136"/>
        <end position="148"/>
    </location>
</feature>
<feature type="region of interest" description="Disordered" evidence="1">
    <location>
        <begin position="110"/>
        <end position="148"/>
    </location>
</feature>
<evidence type="ECO:0000256" key="1">
    <source>
        <dbReference type="SAM" id="MobiDB-lite"/>
    </source>
</evidence>
<gene>
    <name evidence="2" type="ORF">KC01_LOCUS28177</name>
</gene>
<name>A0AAV2LKU0_KNICA</name>
<protein>
    <submittedName>
        <fullName evidence="2">Uncharacterized protein</fullName>
    </submittedName>
</protein>
<sequence length="148" mass="15992">MKSQTEAAGGSEATEEQVSNSGVIRVHRTQNEERMEKCADFLSHNLDKVWQTLAQSRSRRSVSDYSTSQREAFTVGQIDNCSRMEECHPSSALQKPAVCGAVLLVSFPAADSPGSASVEVSESAAVLGPDTSLVASEKREMRQDQPST</sequence>